<reference evidence="1 2" key="1">
    <citation type="submission" date="2017-12" db="EMBL/GenBank/DDBJ databases">
        <title>High-resolution comparative analysis of great ape genomes.</title>
        <authorList>
            <person name="Pollen A."/>
            <person name="Hastie A."/>
            <person name="Hormozdiari F."/>
            <person name="Dougherty M."/>
            <person name="Liu R."/>
            <person name="Chaisson M."/>
            <person name="Hoppe E."/>
            <person name="Hill C."/>
            <person name="Pang A."/>
            <person name="Hillier L."/>
            <person name="Baker C."/>
            <person name="Armstrong J."/>
            <person name="Shendure J."/>
            <person name="Paten B."/>
            <person name="Wilson R."/>
            <person name="Chao H."/>
            <person name="Schneider V."/>
            <person name="Ventura M."/>
            <person name="Kronenberg Z."/>
            <person name="Murali S."/>
            <person name="Gordon D."/>
            <person name="Cantsilieris S."/>
            <person name="Munson K."/>
            <person name="Nelson B."/>
            <person name="Raja A."/>
            <person name="Underwood J."/>
            <person name="Diekhans M."/>
            <person name="Fiddes I."/>
            <person name="Haussler D."/>
            <person name="Eichler E."/>
        </authorList>
    </citation>
    <scope>NUCLEOTIDE SEQUENCE [LARGE SCALE GENOMIC DNA]</scope>
    <source>
        <strain evidence="1">Yerkes chimp pedigree #C0471</strain>
    </source>
</reference>
<name>A0A2J8J0U5_PANTR</name>
<dbReference type="AlphaFoldDB" id="A0A2J8J0U5"/>
<evidence type="ECO:0000313" key="1">
    <source>
        <dbReference type="EMBL" id="PNI16394.1"/>
    </source>
</evidence>
<organism evidence="1 2">
    <name type="scientific">Pan troglodytes</name>
    <name type="common">Chimpanzee</name>
    <dbReference type="NCBI Taxonomy" id="9598"/>
    <lineage>
        <taxon>Eukaryota</taxon>
        <taxon>Metazoa</taxon>
        <taxon>Chordata</taxon>
        <taxon>Craniata</taxon>
        <taxon>Vertebrata</taxon>
        <taxon>Euteleostomi</taxon>
        <taxon>Mammalia</taxon>
        <taxon>Eutheria</taxon>
        <taxon>Euarchontoglires</taxon>
        <taxon>Primates</taxon>
        <taxon>Haplorrhini</taxon>
        <taxon>Catarrhini</taxon>
        <taxon>Hominidae</taxon>
        <taxon>Pan</taxon>
    </lineage>
</organism>
<accession>A0A2J8J0U5</accession>
<proteinExistence type="predicted"/>
<comment type="caution">
    <text evidence="1">The sequence shown here is derived from an EMBL/GenBank/DDBJ whole genome shotgun (WGS) entry which is preliminary data.</text>
</comment>
<dbReference type="EMBL" id="NBAG03000541">
    <property type="protein sequence ID" value="PNI16394.1"/>
    <property type="molecule type" value="Genomic_DNA"/>
</dbReference>
<evidence type="ECO:0000313" key="2">
    <source>
        <dbReference type="Proteomes" id="UP000236370"/>
    </source>
</evidence>
<dbReference type="SMR" id="A0A2J8J0U5"/>
<sequence>MGEEGTGGTVHLLCLAASSGVPLFCRSSRGGAPARQQHHPHCSVI</sequence>
<gene>
    <name evidence="1" type="ORF">CK820_G0051498</name>
</gene>
<dbReference type="Proteomes" id="UP000236370">
    <property type="component" value="Unassembled WGS sequence"/>
</dbReference>
<protein>
    <submittedName>
        <fullName evidence="1">FUZ isoform 13</fullName>
    </submittedName>
</protein>